<feature type="region of interest" description="Disordered" evidence="1">
    <location>
        <begin position="1144"/>
        <end position="1168"/>
    </location>
</feature>
<dbReference type="EMBL" id="LVCJ01000019">
    <property type="protein sequence ID" value="OAL36814.1"/>
    <property type="molecule type" value="Genomic_DNA"/>
</dbReference>
<evidence type="ECO:0000256" key="1">
    <source>
        <dbReference type="SAM" id="MobiDB-lite"/>
    </source>
</evidence>
<feature type="compositionally biased region" description="Polar residues" evidence="1">
    <location>
        <begin position="1144"/>
        <end position="1154"/>
    </location>
</feature>
<dbReference type="AlphaFoldDB" id="A0A178D635"/>
<dbReference type="Gene3D" id="1.25.40.10">
    <property type="entry name" value="Tetratricopeptide repeat domain"/>
    <property type="match status" value="2"/>
</dbReference>
<dbReference type="Proteomes" id="UP000185904">
    <property type="component" value="Unassembled WGS sequence"/>
</dbReference>
<dbReference type="Gene3D" id="3.40.50.300">
    <property type="entry name" value="P-loop containing nucleotide triphosphate hydrolases"/>
    <property type="match status" value="1"/>
</dbReference>
<dbReference type="RefSeq" id="XP_022501826.1">
    <property type="nucleotide sequence ID" value="XM_022642169.1"/>
</dbReference>
<keyword evidence="4" id="KW-1185">Reference proteome</keyword>
<dbReference type="Pfam" id="PF13424">
    <property type="entry name" value="TPR_12"/>
    <property type="match status" value="3"/>
</dbReference>
<dbReference type="GO" id="GO:0043531">
    <property type="term" value="F:ADP binding"/>
    <property type="evidence" value="ECO:0007669"/>
    <property type="project" value="InterPro"/>
</dbReference>
<gene>
    <name evidence="3" type="ORF">AYO20_03869</name>
</gene>
<reference evidence="3 4" key="1">
    <citation type="submission" date="2016-03" db="EMBL/GenBank/DDBJ databases">
        <title>The draft genome sequence of Fonsecaea nubica causative agent of cutaneous subcutaneous infection in human host.</title>
        <authorList>
            <person name="Costa F."/>
            <person name="Sybren D.H."/>
            <person name="Raittz R.T."/>
            <person name="Weiss V.A."/>
            <person name="Leao A.C."/>
            <person name="Gomes R."/>
            <person name="De Souza E.M."/>
            <person name="Pedrosa F.O."/>
            <person name="Steffens M.B."/>
            <person name="Bombassaro A."/>
            <person name="Tadra-Sfeir M.Z."/>
            <person name="Moreno L.F."/>
            <person name="Najafzadeh M.J."/>
            <person name="Felipe M.S."/>
            <person name="Teixeira M."/>
            <person name="Sun J."/>
            <person name="Xi L."/>
            <person name="Castro M.A."/>
            <person name="Vicente V.A."/>
        </authorList>
    </citation>
    <scope>NUCLEOTIDE SEQUENCE [LARGE SCALE GENOMIC DNA]</scope>
    <source>
        <strain evidence="3 4">CBS 269.64</strain>
    </source>
</reference>
<dbReference type="InterPro" id="IPR011990">
    <property type="entry name" value="TPR-like_helical_dom_sf"/>
</dbReference>
<dbReference type="Pfam" id="PF00931">
    <property type="entry name" value="NB-ARC"/>
    <property type="match status" value="1"/>
</dbReference>
<dbReference type="SUPFAM" id="SSF52540">
    <property type="entry name" value="P-loop containing nucleoside triphosphate hydrolases"/>
    <property type="match status" value="1"/>
</dbReference>
<dbReference type="InterPro" id="IPR053137">
    <property type="entry name" value="NLR-like"/>
</dbReference>
<protein>
    <recommendedName>
        <fullName evidence="2">NB-ARC domain-containing protein</fullName>
    </recommendedName>
</protein>
<dbReference type="OrthoDB" id="5086500at2759"/>
<dbReference type="InterPro" id="IPR002182">
    <property type="entry name" value="NB-ARC"/>
</dbReference>
<evidence type="ECO:0000313" key="4">
    <source>
        <dbReference type="Proteomes" id="UP000185904"/>
    </source>
</evidence>
<evidence type="ECO:0000259" key="2">
    <source>
        <dbReference type="Pfam" id="PF00931"/>
    </source>
</evidence>
<dbReference type="PANTHER" id="PTHR46082">
    <property type="entry name" value="ATP/GTP-BINDING PROTEIN-RELATED"/>
    <property type="match status" value="1"/>
</dbReference>
<dbReference type="InterPro" id="IPR029058">
    <property type="entry name" value="AB_hydrolase_fold"/>
</dbReference>
<evidence type="ECO:0000313" key="3">
    <source>
        <dbReference type="EMBL" id="OAL36814.1"/>
    </source>
</evidence>
<dbReference type="PANTHER" id="PTHR46082:SF6">
    <property type="entry name" value="AAA+ ATPASE DOMAIN-CONTAINING PROTEIN-RELATED"/>
    <property type="match status" value="1"/>
</dbReference>
<name>A0A178D635_9EURO</name>
<feature type="region of interest" description="Disordered" evidence="1">
    <location>
        <begin position="288"/>
        <end position="319"/>
    </location>
</feature>
<proteinExistence type="predicted"/>
<organism evidence="3 4">
    <name type="scientific">Fonsecaea nubica</name>
    <dbReference type="NCBI Taxonomy" id="856822"/>
    <lineage>
        <taxon>Eukaryota</taxon>
        <taxon>Fungi</taxon>
        <taxon>Dikarya</taxon>
        <taxon>Ascomycota</taxon>
        <taxon>Pezizomycotina</taxon>
        <taxon>Eurotiomycetes</taxon>
        <taxon>Chaetothyriomycetidae</taxon>
        <taxon>Chaetothyriales</taxon>
        <taxon>Herpotrichiellaceae</taxon>
        <taxon>Fonsecaea</taxon>
    </lineage>
</organism>
<dbReference type="GeneID" id="34587290"/>
<dbReference type="InterPro" id="IPR027417">
    <property type="entry name" value="P-loop_NTPase"/>
</dbReference>
<dbReference type="SUPFAM" id="SSF53474">
    <property type="entry name" value="alpha/beta-Hydrolases"/>
    <property type="match status" value="1"/>
</dbReference>
<dbReference type="SUPFAM" id="SSF48452">
    <property type="entry name" value="TPR-like"/>
    <property type="match status" value="3"/>
</dbReference>
<sequence>MPTELITLYPCQVQSSQLPHGPQELTGPVVDIVAVHGLQEDLISAWTDPKTNILWLRDLLPEDVKNVRVLTFGYNGSPESFFGHGGVDPLYPTAETLVATLHTDRSLTRCLQRPIIFVCHGLGGLLVKQALLYAHDQRGEHTRFYRDIYTCTYAIVFFGTPHDQVDRNVWLQPKRLLRSSDSFQYGPRDALTNVNRAFRGLQNDLNMLFLWEEIETHVKESSAAPALDVQRSGIPADHINMTKFSSRSSPGYRTVLAPLLGFIQDAPLKIALKWQEQKNQGALQRYESAKIDSPLKSPTTGQSGEGGGGDTPVFSQKGISSTFDPPLDELLQTSTFVGREKEFKTLEHAIFSSSQPPGPKIFVIYGMGGSGKTELCSRFATKHKNRFQGVLTVKASSQDQIKRTYADIGTKGGLEATENAAAHILSHLSYPFLLVIDNADDPALGLRKLFPKTNNYAYIVITTRNLDLCKVATVGSLELKGLEDTEALELLLSRADIPKPVDDATRSLANEICKTLGFLPLALVVAGTYIKRGKFSSRLQDYLDFYNACRKSYKPSRVKMDSADMGEDRKLKTAYPTFEVSLAYLEEQNSIACQDAIEILNVVGFYHFERIGVDVFTTAVKNRSQSFGRRPRPSLVANLLSPVHKRLQPPVLLPGFLKTRAAVLEACRAEDAIAELASLSLIRWDGSARTFSLHPLVHAWAQDRLRECRQIYAQMAFNLLAEAITLPSDDLAKDDLGVRQSREIFHRSLLPHLDACLAACPIEIGPYKTYLSKVSLSLTPFLLPTALSILMQQSLAAAKSGYVYAECGKFQQSADYLTKVKDLLHELLGPRHKSTMSIMLGLAKVYWGLGRLDEAIDLQKLVVDARKQVLGETHIDTLLAMDDLGRSYWLNGQYKEALELSGSSMRQMELELGLNDDRTLAAMDNYGVALASWHRFSKSAAIHKQVFTIREEKLGAKHLDTLTSKNNLAMAFLELKHLDEAQELMTGVFEERKRQLGKEHPWTLWALCWLAKIKVKIGKLDEAEELLDGGIEAGIRSLDENHLGVLMGKGELARVYSRQGRLNEAFEVLSDTVTRLGRSRGIEHPDCFYALWKLSVLHHRLGRAREARDACETALKRARKRLTDAHPLVGMIATDLEGFQKSLRSQAQRETGNQEAAADRSPDTRTGVSTLNRRFWPRRAQLTW</sequence>
<comment type="caution">
    <text evidence="3">The sequence shown here is derived from an EMBL/GenBank/DDBJ whole genome shotgun (WGS) entry which is preliminary data.</text>
</comment>
<feature type="domain" description="NB-ARC" evidence="2">
    <location>
        <begin position="357"/>
        <end position="492"/>
    </location>
</feature>
<accession>A0A178D635</accession>